<organism evidence="2 3">
    <name type="scientific">Croceibacterium salegens</name>
    <dbReference type="NCBI Taxonomy" id="1737568"/>
    <lineage>
        <taxon>Bacteria</taxon>
        <taxon>Pseudomonadati</taxon>
        <taxon>Pseudomonadota</taxon>
        <taxon>Alphaproteobacteria</taxon>
        <taxon>Sphingomonadales</taxon>
        <taxon>Erythrobacteraceae</taxon>
        <taxon>Croceibacterium</taxon>
    </lineage>
</organism>
<feature type="transmembrane region" description="Helical" evidence="1">
    <location>
        <begin position="12"/>
        <end position="38"/>
    </location>
</feature>
<name>A0A6I4T364_9SPHN</name>
<keyword evidence="1" id="KW-1133">Transmembrane helix</keyword>
<sequence length="175" mass="18775">MAILGKDPLIAVLRFVIGFAMGICALIVIGLVCAMVALPFIDVSLGDAEVAKGLTTTQAILCLEALAAAIAILMAMGFQFLRLLWRVLASIREGDPFASANSVRLSQMAWLALAANIWGVVLGVYSYWLSGFFDDEDFQVDIDSGGGVLLVLVLFVLARVFRYGTALREDLEGTV</sequence>
<keyword evidence="3" id="KW-1185">Reference proteome</keyword>
<evidence type="ECO:0000313" key="2">
    <source>
        <dbReference type="EMBL" id="MXO61162.1"/>
    </source>
</evidence>
<keyword evidence="1" id="KW-0812">Transmembrane</keyword>
<evidence type="ECO:0000256" key="1">
    <source>
        <dbReference type="SAM" id="Phobius"/>
    </source>
</evidence>
<dbReference type="RefSeq" id="WP_159797980.1">
    <property type="nucleotide sequence ID" value="NZ_WTYM01000059.1"/>
</dbReference>
<feature type="transmembrane region" description="Helical" evidence="1">
    <location>
        <begin position="58"/>
        <end position="81"/>
    </location>
</feature>
<dbReference type="AlphaFoldDB" id="A0A6I4T364"/>
<keyword evidence="1" id="KW-0472">Membrane</keyword>
<protein>
    <submittedName>
        <fullName evidence="2">DUF2975 domain-containing protein</fullName>
    </submittedName>
</protein>
<gene>
    <name evidence="2" type="ORF">GRI89_16585</name>
</gene>
<comment type="caution">
    <text evidence="2">The sequence shown here is derived from an EMBL/GenBank/DDBJ whole genome shotgun (WGS) entry which is preliminary data.</text>
</comment>
<proteinExistence type="predicted"/>
<feature type="transmembrane region" description="Helical" evidence="1">
    <location>
        <begin position="109"/>
        <end position="130"/>
    </location>
</feature>
<dbReference type="InterPro" id="IPR021354">
    <property type="entry name" value="DUF2975"/>
</dbReference>
<dbReference type="Proteomes" id="UP000433652">
    <property type="component" value="Unassembled WGS sequence"/>
</dbReference>
<dbReference type="EMBL" id="WTYM01000059">
    <property type="protein sequence ID" value="MXO61162.1"/>
    <property type="molecule type" value="Genomic_DNA"/>
</dbReference>
<feature type="transmembrane region" description="Helical" evidence="1">
    <location>
        <begin position="142"/>
        <end position="161"/>
    </location>
</feature>
<evidence type="ECO:0000313" key="3">
    <source>
        <dbReference type="Proteomes" id="UP000433652"/>
    </source>
</evidence>
<dbReference type="OrthoDB" id="7349915at2"/>
<reference evidence="2 3" key="1">
    <citation type="submission" date="2019-12" db="EMBL/GenBank/DDBJ databases">
        <title>Genomic-based taxomic classification of the family Erythrobacteraceae.</title>
        <authorList>
            <person name="Xu L."/>
        </authorList>
    </citation>
    <scope>NUCLEOTIDE SEQUENCE [LARGE SCALE GENOMIC DNA]</scope>
    <source>
        <strain evidence="2 3">MCCC 1K01500</strain>
    </source>
</reference>
<accession>A0A6I4T364</accession>
<dbReference type="Pfam" id="PF11188">
    <property type="entry name" value="DUF2975"/>
    <property type="match status" value="1"/>
</dbReference>